<dbReference type="GO" id="GO:0006166">
    <property type="term" value="P:purine ribonucleoside salvage"/>
    <property type="evidence" value="ECO:0007669"/>
    <property type="project" value="TreeGrafter"/>
</dbReference>
<name>A0A388TJZ1_9BACT</name>
<dbReference type="EMBL" id="BGZO01000050">
    <property type="protein sequence ID" value="GBR76805.1"/>
    <property type="molecule type" value="Genomic_DNA"/>
</dbReference>
<accession>A0A388TJZ1</accession>
<dbReference type="Pfam" id="PF00408">
    <property type="entry name" value="PGM_PMM_IV"/>
    <property type="match status" value="1"/>
</dbReference>
<dbReference type="AlphaFoldDB" id="A0A388TJZ1"/>
<dbReference type="GO" id="GO:0008973">
    <property type="term" value="F:phosphopentomutase activity"/>
    <property type="evidence" value="ECO:0007669"/>
    <property type="project" value="TreeGrafter"/>
</dbReference>
<protein>
    <submittedName>
        <fullName evidence="12">Phosphomannomutase</fullName>
    </submittedName>
</protein>
<keyword evidence="5 7" id="KW-0460">Magnesium</keyword>
<gene>
    <name evidence="12" type="primary">pgm</name>
    <name evidence="12" type="ORF">NO2_1296</name>
</gene>
<dbReference type="GO" id="GO:0005975">
    <property type="term" value="P:carbohydrate metabolic process"/>
    <property type="evidence" value="ECO:0007669"/>
    <property type="project" value="InterPro"/>
</dbReference>
<dbReference type="SUPFAM" id="SSF55957">
    <property type="entry name" value="Phosphoglucomutase, C-terminal domain"/>
    <property type="match status" value="1"/>
</dbReference>
<dbReference type="PANTHER" id="PTHR45745:SF1">
    <property type="entry name" value="PHOSPHOGLUCOMUTASE 2B-RELATED"/>
    <property type="match status" value="1"/>
</dbReference>
<evidence type="ECO:0000256" key="4">
    <source>
        <dbReference type="ARBA" id="ARBA00022723"/>
    </source>
</evidence>
<dbReference type="InterPro" id="IPR016055">
    <property type="entry name" value="A-D-PHexomutase_a/b/a-I/II/III"/>
</dbReference>
<dbReference type="Pfam" id="PF02878">
    <property type="entry name" value="PGM_PMM_I"/>
    <property type="match status" value="1"/>
</dbReference>
<sequence length="466" mass="51324">MPVKFGTDGWRDTMDGDFTLANVERVAQAYIDYYKNKGTDGQGFFVGYDHRADSEVFARRTAEVIAANGGRAILSAQACPTQVVSLLVRERDLAAGVMITASHNPPRYNGFKVKEPQGCSSFPETTDGILSFLDKHPPQKSGGQLELYDPKEDFFRYVEARVDFAKIQKSGLQIFINPLFGSGSGYISGLLARHGIASVEINNRRDVQFGGFNPEPLAYNVPDFMETLKKAGKDFAVGLILDGDADRNGACGSNGQFINSQKVFSILFHHFAENLQRPGKLVHAFNGTRLLDKLAADVGKEVVVTKIGFKYIAEEILRGGVLLGGEESGGYSASGNIPDRDGILNSLYLCEVAAQENKTLEQIYASLEKRFGRHCYDRLDLHLDNAVKEQAMSVLEQDCPPTFLDKAVQSKEKFDGLKINFSDGWILFRASGTEPLLRIYCEAADEAEVARLLQAAERFVLSCAKI</sequence>
<dbReference type="InterPro" id="IPR005845">
    <property type="entry name" value="A-D-PHexomutase_a/b/a-II"/>
</dbReference>
<evidence type="ECO:0000256" key="2">
    <source>
        <dbReference type="ARBA" id="ARBA00010231"/>
    </source>
</evidence>
<proteinExistence type="inferred from homology"/>
<evidence type="ECO:0000256" key="1">
    <source>
        <dbReference type="ARBA" id="ARBA00001946"/>
    </source>
</evidence>
<dbReference type="InterPro" id="IPR036900">
    <property type="entry name" value="A-D-PHexomutase_C_sf"/>
</dbReference>
<evidence type="ECO:0000259" key="10">
    <source>
        <dbReference type="Pfam" id="PF02879"/>
    </source>
</evidence>
<feature type="domain" description="Alpha-D-phosphohexomutase alpha/beta/alpha" evidence="9">
    <location>
        <begin position="4"/>
        <end position="135"/>
    </location>
</feature>
<dbReference type="Proteomes" id="UP000275925">
    <property type="component" value="Unassembled WGS sequence"/>
</dbReference>
<keyword evidence="13" id="KW-1185">Reference proteome</keyword>
<dbReference type="PANTHER" id="PTHR45745">
    <property type="entry name" value="PHOSPHOMANNOMUTASE 45A"/>
    <property type="match status" value="1"/>
</dbReference>
<keyword evidence="3" id="KW-0597">Phosphoprotein</keyword>
<dbReference type="PRINTS" id="PR00509">
    <property type="entry name" value="PGMPMM"/>
</dbReference>
<comment type="similarity">
    <text evidence="2 7">Belongs to the phosphohexose mutase family.</text>
</comment>
<dbReference type="InterPro" id="IPR005846">
    <property type="entry name" value="A-D-PHexomutase_a/b/a-III"/>
</dbReference>
<feature type="domain" description="Alpha-D-phosphohexomutase alpha/beta/alpha" evidence="11">
    <location>
        <begin position="260"/>
        <end position="369"/>
    </location>
</feature>
<evidence type="ECO:0000259" key="9">
    <source>
        <dbReference type="Pfam" id="PF02878"/>
    </source>
</evidence>
<evidence type="ECO:0000313" key="13">
    <source>
        <dbReference type="Proteomes" id="UP000275925"/>
    </source>
</evidence>
<feature type="domain" description="Alpha-D-phosphohexomutase C-terminal" evidence="8">
    <location>
        <begin position="414"/>
        <end position="455"/>
    </location>
</feature>
<dbReference type="GO" id="GO:0000287">
    <property type="term" value="F:magnesium ion binding"/>
    <property type="evidence" value="ECO:0007669"/>
    <property type="project" value="InterPro"/>
</dbReference>
<dbReference type="InterPro" id="IPR005841">
    <property type="entry name" value="Alpha-D-phosphohexomutase_SF"/>
</dbReference>
<comment type="cofactor">
    <cofactor evidence="1">
        <name>Mg(2+)</name>
        <dbReference type="ChEBI" id="CHEBI:18420"/>
    </cofactor>
</comment>
<dbReference type="PROSITE" id="PS00710">
    <property type="entry name" value="PGM_PMM"/>
    <property type="match status" value="1"/>
</dbReference>
<dbReference type="InterPro" id="IPR016066">
    <property type="entry name" value="A-D-PHexomutase_CS"/>
</dbReference>
<evidence type="ECO:0000259" key="8">
    <source>
        <dbReference type="Pfam" id="PF00408"/>
    </source>
</evidence>
<evidence type="ECO:0000256" key="3">
    <source>
        <dbReference type="ARBA" id="ARBA00022553"/>
    </source>
</evidence>
<evidence type="ECO:0000256" key="5">
    <source>
        <dbReference type="ARBA" id="ARBA00022842"/>
    </source>
</evidence>
<dbReference type="InterPro" id="IPR005843">
    <property type="entry name" value="A-D-PHexomutase_C"/>
</dbReference>
<dbReference type="Gene3D" id="3.40.120.10">
    <property type="entry name" value="Alpha-D-Glucose-1,6-Bisphosphate, subunit A, domain 3"/>
    <property type="match status" value="3"/>
</dbReference>
<evidence type="ECO:0000256" key="6">
    <source>
        <dbReference type="ARBA" id="ARBA00023235"/>
    </source>
</evidence>
<dbReference type="SUPFAM" id="SSF53738">
    <property type="entry name" value="Phosphoglucomutase, first 3 domains"/>
    <property type="match status" value="2"/>
</dbReference>
<organism evidence="12 13">
    <name type="scientific">Candidatus Termititenax persephonae</name>
    <dbReference type="NCBI Taxonomy" id="2218525"/>
    <lineage>
        <taxon>Bacteria</taxon>
        <taxon>Bacillati</taxon>
        <taxon>Candidatus Margulisiibacteriota</taxon>
        <taxon>Candidatus Termititenacia</taxon>
        <taxon>Candidatus Termititenacales</taxon>
        <taxon>Candidatus Termititenacaceae</taxon>
        <taxon>Candidatus Termititenax</taxon>
    </lineage>
</organism>
<evidence type="ECO:0000259" key="11">
    <source>
        <dbReference type="Pfam" id="PF02880"/>
    </source>
</evidence>
<dbReference type="Pfam" id="PF02879">
    <property type="entry name" value="PGM_PMM_II"/>
    <property type="match status" value="1"/>
</dbReference>
<evidence type="ECO:0000256" key="7">
    <source>
        <dbReference type="RuleBase" id="RU004326"/>
    </source>
</evidence>
<keyword evidence="4 7" id="KW-0479">Metal-binding</keyword>
<evidence type="ECO:0000313" key="12">
    <source>
        <dbReference type="EMBL" id="GBR76805.1"/>
    </source>
</evidence>
<comment type="caution">
    <text evidence="12">The sequence shown here is derived from an EMBL/GenBank/DDBJ whole genome shotgun (WGS) entry which is preliminary data.</text>
</comment>
<dbReference type="InterPro" id="IPR005844">
    <property type="entry name" value="A-D-PHexomutase_a/b/a-I"/>
</dbReference>
<dbReference type="Gene3D" id="3.30.310.50">
    <property type="entry name" value="Alpha-D-phosphohexomutase, C-terminal domain"/>
    <property type="match status" value="1"/>
</dbReference>
<reference evidence="12 13" key="1">
    <citation type="journal article" date="2019" name="ISME J.">
        <title>Genome analyses of uncultured TG2/ZB3 bacteria in 'Margulisbacteria' specifically attached to ectosymbiotic spirochetes of protists in the termite gut.</title>
        <authorList>
            <person name="Utami Y.D."/>
            <person name="Kuwahara H."/>
            <person name="Igai K."/>
            <person name="Murakami T."/>
            <person name="Sugaya K."/>
            <person name="Morikawa T."/>
            <person name="Nagura Y."/>
            <person name="Yuki M."/>
            <person name="Deevong P."/>
            <person name="Inoue T."/>
            <person name="Kihara K."/>
            <person name="Lo N."/>
            <person name="Yamada A."/>
            <person name="Ohkuma M."/>
            <person name="Hongoh Y."/>
        </authorList>
    </citation>
    <scope>NUCLEOTIDE SEQUENCE [LARGE SCALE GENOMIC DNA]</scope>
    <source>
        <strain evidence="12">NkOx7-02</strain>
    </source>
</reference>
<keyword evidence="6" id="KW-0413">Isomerase</keyword>
<feature type="domain" description="Alpha-D-phosphohexomutase alpha/beta/alpha" evidence="10">
    <location>
        <begin position="153"/>
        <end position="252"/>
    </location>
</feature>
<dbReference type="Pfam" id="PF02880">
    <property type="entry name" value="PGM_PMM_III"/>
    <property type="match status" value="1"/>
</dbReference>